<dbReference type="Proteomes" id="UP000192903">
    <property type="component" value="Unassembled WGS sequence"/>
</dbReference>
<dbReference type="STRING" id="464029.SAMN02982989_3896"/>
<evidence type="ECO:0000256" key="1">
    <source>
        <dbReference type="ARBA" id="ARBA00023015"/>
    </source>
</evidence>
<evidence type="ECO:0000313" key="6">
    <source>
        <dbReference type="Proteomes" id="UP000192903"/>
    </source>
</evidence>
<keyword evidence="3" id="KW-0804">Transcription</keyword>
<keyword evidence="6" id="KW-1185">Reference proteome</keyword>
<proteinExistence type="predicted"/>
<dbReference type="PANTHER" id="PTHR46796:SF15">
    <property type="entry name" value="BLL1074 PROTEIN"/>
    <property type="match status" value="1"/>
</dbReference>
<keyword evidence="2" id="KW-0238">DNA-binding</keyword>
<dbReference type="AlphaFoldDB" id="A0A1X7GJK3"/>
<keyword evidence="1" id="KW-0805">Transcription regulation</keyword>
<organism evidence="5 6">
    <name type="scientific">Xaviernesmea oryzae</name>
    <dbReference type="NCBI Taxonomy" id="464029"/>
    <lineage>
        <taxon>Bacteria</taxon>
        <taxon>Pseudomonadati</taxon>
        <taxon>Pseudomonadota</taxon>
        <taxon>Alphaproteobacteria</taxon>
        <taxon>Hyphomicrobiales</taxon>
        <taxon>Rhizobiaceae</taxon>
        <taxon>Rhizobium/Agrobacterium group</taxon>
        <taxon>Xaviernesmea</taxon>
    </lineage>
</organism>
<evidence type="ECO:0000256" key="2">
    <source>
        <dbReference type="ARBA" id="ARBA00023125"/>
    </source>
</evidence>
<dbReference type="Gene3D" id="1.10.10.60">
    <property type="entry name" value="Homeodomain-like"/>
    <property type="match status" value="1"/>
</dbReference>
<evidence type="ECO:0000313" key="5">
    <source>
        <dbReference type="EMBL" id="SMF70080.1"/>
    </source>
</evidence>
<dbReference type="OrthoDB" id="9815799at2"/>
<gene>
    <name evidence="5" type="ORF">SAMN02982989_3896</name>
</gene>
<evidence type="ECO:0000259" key="4">
    <source>
        <dbReference type="PROSITE" id="PS01124"/>
    </source>
</evidence>
<protein>
    <submittedName>
        <fullName evidence="5">Helix-turn-helix domain-containing protein</fullName>
    </submittedName>
</protein>
<sequence length="262" mass="28375">MSAAAKTDKTDKTDMPVLAMCAGTYREQPATGRLARLFRRVWSHRLPEHSAGGTAVVPDGCSDLIWTGGRLMVIGPDRIAAFPALPAGETVLGLRFRPGAALRWLDVPLSELVGRSVPLRDVRGDVGAIEEQLADESDAGRRLARLCAWAGGEAAAAIDPQGDMEALFNRLSGGTLHDFSAGAALGERTLRRRSRDHFGYGPKTLERVLRLQRLLGLLQKPASDNLAILAYEAGYADQAHMSRDVKELTTLTPQDIRRQLSA</sequence>
<dbReference type="RefSeq" id="WP_159457705.1">
    <property type="nucleotide sequence ID" value="NZ_FXAF01000011.1"/>
</dbReference>
<dbReference type="InterPro" id="IPR046532">
    <property type="entry name" value="DUF6597"/>
</dbReference>
<dbReference type="InterPro" id="IPR018060">
    <property type="entry name" value="HTH_AraC"/>
</dbReference>
<evidence type="ECO:0000256" key="3">
    <source>
        <dbReference type="ARBA" id="ARBA00023163"/>
    </source>
</evidence>
<dbReference type="SMART" id="SM00342">
    <property type="entry name" value="HTH_ARAC"/>
    <property type="match status" value="1"/>
</dbReference>
<dbReference type="GO" id="GO:0043565">
    <property type="term" value="F:sequence-specific DNA binding"/>
    <property type="evidence" value="ECO:0007669"/>
    <property type="project" value="InterPro"/>
</dbReference>
<dbReference type="Pfam" id="PF12833">
    <property type="entry name" value="HTH_18"/>
    <property type="match status" value="1"/>
</dbReference>
<dbReference type="EMBL" id="FXAF01000011">
    <property type="protein sequence ID" value="SMF70080.1"/>
    <property type="molecule type" value="Genomic_DNA"/>
</dbReference>
<feature type="domain" description="HTH araC/xylS-type" evidence="4">
    <location>
        <begin position="175"/>
        <end position="259"/>
    </location>
</feature>
<dbReference type="InterPro" id="IPR050204">
    <property type="entry name" value="AraC_XylS_family_regulators"/>
</dbReference>
<dbReference type="PANTHER" id="PTHR46796">
    <property type="entry name" value="HTH-TYPE TRANSCRIPTIONAL ACTIVATOR RHAS-RELATED"/>
    <property type="match status" value="1"/>
</dbReference>
<reference evidence="6" key="1">
    <citation type="submission" date="2017-04" db="EMBL/GenBank/DDBJ databases">
        <authorList>
            <person name="Varghese N."/>
            <person name="Submissions S."/>
        </authorList>
    </citation>
    <scope>NUCLEOTIDE SEQUENCE [LARGE SCALE GENOMIC DNA]</scope>
    <source>
        <strain evidence="6">B4P</strain>
    </source>
</reference>
<name>A0A1X7GJK3_9HYPH</name>
<accession>A0A1X7GJK3</accession>
<dbReference type="GO" id="GO:0003700">
    <property type="term" value="F:DNA-binding transcription factor activity"/>
    <property type="evidence" value="ECO:0007669"/>
    <property type="project" value="InterPro"/>
</dbReference>
<dbReference type="Pfam" id="PF20240">
    <property type="entry name" value="DUF6597"/>
    <property type="match status" value="1"/>
</dbReference>
<dbReference type="PROSITE" id="PS01124">
    <property type="entry name" value="HTH_ARAC_FAMILY_2"/>
    <property type="match status" value="1"/>
</dbReference>